<dbReference type="PROSITE" id="PS51733">
    <property type="entry name" value="BPL_LPL_CATALYTIC"/>
    <property type="match status" value="1"/>
</dbReference>
<dbReference type="InterPro" id="IPR004143">
    <property type="entry name" value="BPL_LPL_catalytic"/>
</dbReference>
<dbReference type="RefSeq" id="WP_105333452.1">
    <property type="nucleotide sequence ID" value="NZ_PUHZ01000002.1"/>
</dbReference>
<evidence type="ECO:0000313" key="10">
    <source>
        <dbReference type="Proteomes" id="UP000239388"/>
    </source>
</evidence>
<evidence type="ECO:0000313" key="7">
    <source>
        <dbReference type="EMBL" id="PQO35133.1"/>
    </source>
</evidence>
<dbReference type="SUPFAM" id="SSF55681">
    <property type="entry name" value="Class II aaRS and biotin synthetases"/>
    <property type="match status" value="1"/>
</dbReference>
<feature type="domain" description="BPL/LPL catalytic" evidence="6">
    <location>
        <begin position="42"/>
        <end position="230"/>
    </location>
</feature>
<organism evidence="7 10">
    <name type="scientific">Blastopirellula marina</name>
    <dbReference type="NCBI Taxonomy" id="124"/>
    <lineage>
        <taxon>Bacteria</taxon>
        <taxon>Pseudomonadati</taxon>
        <taxon>Planctomycetota</taxon>
        <taxon>Planctomycetia</taxon>
        <taxon>Pirellulales</taxon>
        <taxon>Pirellulaceae</taxon>
        <taxon>Blastopirellula</taxon>
    </lineage>
</organism>
<gene>
    <name evidence="8" type="ORF">C5Y93_00620</name>
    <name evidence="7" type="ORF">C5Y98_14370</name>
</gene>
<dbReference type="Pfam" id="PF21948">
    <property type="entry name" value="LplA-B_cat"/>
    <property type="match status" value="1"/>
</dbReference>
<dbReference type="Gene3D" id="3.30.930.10">
    <property type="entry name" value="Bira Bifunctional Protein, Domain 2"/>
    <property type="match status" value="1"/>
</dbReference>
<dbReference type="PANTHER" id="PTHR10993">
    <property type="entry name" value="OCTANOYLTRANSFERASE"/>
    <property type="match status" value="1"/>
</dbReference>
<evidence type="ECO:0000256" key="2">
    <source>
        <dbReference type="ARBA" id="ARBA00022679"/>
    </source>
</evidence>
<dbReference type="OrthoDB" id="9787061at2"/>
<comment type="catalytic activity">
    <reaction evidence="5">
        <text>octanoyl-[ACP] + L-lysyl-[protein] = N(6)-octanoyl-L-lysyl-[protein] + holo-[ACP] + H(+)</text>
        <dbReference type="Rhea" id="RHEA:17665"/>
        <dbReference type="Rhea" id="RHEA-COMP:9636"/>
        <dbReference type="Rhea" id="RHEA-COMP:9685"/>
        <dbReference type="Rhea" id="RHEA-COMP:9752"/>
        <dbReference type="Rhea" id="RHEA-COMP:9928"/>
        <dbReference type="ChEBI" id="CHEBI:15378"/>
        <dbReference type="ChEBI" id="CHEBI:29969"/>
        <dbReference type="ChEBI" id="CHEBI:64479"/>
        <dbReference type="ChEBI" id="CHEBI:78463"/>
        <dbReference type="ChEBI" id="CHEBI:78809"/>
        <dbReference type="EC" id="2.3.1.181"/>
    </reaction>
</comment>
<evidence type="ECO:0000256" key="3">
    <source>
        <dbReference type="ARBA" id="ARBA00023315"/>
    </source>
</evidence>
<evidence type="ECO:0000256" key="4">
    <source>
        <dbReference type="ARBA" id="ARBA00024732"/>
    </source>
</evidence>
<accession>A0A2S8FSI6</accession>
<dbReference type="EMBL" id="PUIB01000016">
    <property type="protein sequence ID" value="PQO35133.1"/>
    <property type="molecule type" value="Genomic_DNA"/>
</dbReference>
<comment type="caution">
    <text evidence="7">The sequence shown here is derived from an EMBL/GenBank/DDBJ whole genome shotgun (WGS) entry which is preliminary data.</text>
</comment>
<protein>
    <recommendedName>
        <fullName evidence="5">Octanoyltransferase</fullName>
        <ecNumber evidence="5">2.3.1.181</ecNumber>
    </recommendedName>
</protein>
<dbReference type="Proteomes" id="UP000239388">
    <property type="component" value="Unassembled WGS sequence"/>
</dbReference>
<name>A0A2S8FSI6_9BACT</name>
<dbReference type="EMBL" id="PUHZ01000002">
    <property type="protein sequence ID" value="PQO47923.1"/>
    <property type="molecule type" value="Genomic_DNA"/>
</dbReference>
<dbReference type="InterPro" id="IPR000544">
    <property type="entry name" value="Octanoyltransferase"/>
</dbReference>
<proteinExistence type="inferred from homology"/>
<comment type="pathway">
    <text evidence="1 5">Protein modification; protein lipoylation via endogenous pathway; protein N(6)-(lipoyl)lysine from octanoyl-[acyl-carrier-protein]: step 1/2.</text>
</comment>
<evidence type="ECO:0000313" key="9">
    <source>
        <dbReference type="Proteomes" id="UP000237819"/>
    </source>
</evidence>
<evidence type="ECO:0000256" key="1">
    <source>
        <dbReference type="ARBA" id="ARBA00004821"/>
    </source>
</evidence>
<evidence type="ECO:0000259" key="6">
    <source>
        <dbReference type="PROSITE" id="PS51733"/>
    </source>
</evidence>
<evidence type="ECO:0000256" key="5">
    <source>
        <dbReference type="PIRNR" id="PIRNR016262"/>
    </source>
</evidence>
<sequence>MSSRNDNYYESTGVDFHYLGMIDFDLCLALQRRLVYEAGGRDDDRIVVLMCQHTSMITVGRAGSRQHIRLTQDELDSLRWQVRWVGRGGGCVLHGPGQLAIYPIVPLRSRNWTVGEFLERLQQALVSTAVSLGVPAYTRPGRYGIWGKSGLLAAVGAAVQNWITSHGAFLNIHASGDAQSFVEANPPELAAPGDSPIMGSLLSETDQPARIETVARVAARRLADSFDCVDRRWHEGHPLLFEISEHQRERLARVG</sequence>
<reference evidence="9 10" key="1">
    <citation type="submission" date="2018-02" db="EMBL/GenBank/DDBJ databases">
        <title>Comparative genomes isolates from brazilian mangrove.</title>
        <authorList>
            <person name="Araujo J.E."/>
            <person name="Taketani R.G."/>
            <person name="Silva M.C.P."/>
            <person name="Loureco M.V."/>
            <person name="Andreote F.D."/>
        </authorList>
    </citation>
    <scope>NUCLEOTIDE SEQUENCE [LARGE SCALE GENOMIC DNA]</scope>
    <source>
        <strain evidence="7 10">NAP PRIS-MGV</strain>
        <strain evidence="8 9">Nap-Phe MGV</strain>
    </source>
</reference>
<dbReference type="GO" id="GO:0033819">
    <property type="term" value="F:lipoyl(octanoyl) transferase activity"/>
    <property type="evidence" value="ECO:0007669"/>
    <property type="project" value="UniProtKB-EC"/>
</dbReference>
<dbReference type="InterPro" id="IPR045864">
    <property type="entry name" value="aa-tRNA-synth_II/BPL/LPL"/>
</dbReference>
<comment type="similarity">
    <text evidence="5">Belongs to the LipB family.</text>
</comment>
<dbReference type="AlphaFoldDB" id="A0A2S8FSI6"/>
<evidence type="ECO:0000313" key="8">
    <source>
        <dbReference type="EMBL" id="PQO47923.1"/>
    </source>
</evidence>
<keyword evidence="3 5" id="KW-0012">Acyltransferase</keyword>
<dbReference type="EC" id="2.3.1.181" evidence="5"/>
<keyword evidence="2 5" id="KW-0808">Transferase</keyword>
<dbReference type="GO" id="GO:0009249">
    <property type="term" value="P:protein lipoylation"/>
    <property type="evidence" value="ECO:0007669"/>
    <property type="project" value="InterPro"/>
</dbReference>
<dbReference type="UniPathway" id="UPA00538">
    <property type="reaction ID" value="UER00592"/>
</dbReference>
<dbReference type="Proteomes" id="UP000237819">
    <property type="component" value="Unassembled WGS sequence"/>
</dbReference>
<comment type="function">
    <text evidence="4 5">Catalyzes the transfer of endogenously produced octanoic acid from octanoyl-acyl-carrier-protein onto the lipoyl domains of lipoate-dependent enzymes. Lipoyl-ACP can also act as a substrate although octanoyl-ACP is likely to be the physiological substrate.</text>
</comment>
<dbReference type="PANTHER" id="PTHR10993:SF7">
    <property type="entry name" value="LIPOYLTRANSFERASE 2, MITOCHONDRIAL-RELATED"/>
    <property type="match status" value="1"/>
</dbReference>
<dbReference type="PIRSF" id="PIRSF016262">
    <property type="entry name" value="LPLase"/>
    <property type="match status" value="1"/>
</dbReference>